<dbReference type="GO" id="GO:0003677">
    <property type="term" value="F:DNA binding"/>
    <property type="evidence" value="ECO:0007669"/>
    <property type="project" value="InterPro"/>
</dbReference>
<dbReference type="InterPro" id="IPR005790">
    <property type="entry name" value="DNA_polIII_delta"/>
</dbReference>
<dbReference type="EMBL" id="CP035108">
    <property type="protein sequence ID" value="QAR33128.1"/>
    <property type="molecule type" value="Genomic_DNA"/>
</dbReference>
<dbReference type="InterPro" id="IPR048466">
    <property type="entry name" value="DNA_pol3_delta-like_C"/>
</dbReference>
<dbReference type="KEGG" id="gtl:EP073_06860"/>
<comment type="similarity">
    <text evidence="6">Belongs to the DNA polymerase HolA subunit family.</text>
</comment>
<evidence type="ECO:0000256" key="5">
    <source>
        <dbReference type="ARBA" id="ARBA00022932"/>
    </source>
</evidence>
<dbReference type="AlphaFoldDB" id="A0A3R5UXR3"/>
<dbReference type="PANTHER" id="PTHR34388:SF1">
    <property type="entry name" value="DNA POLYMERASE III SUBUNIT DELTA"/>
    <property type="match status" value="1"/>
</dbReference>
<feature type="domain" description="DNA polymerase III delta subunit-like C-terminal" evidence="8">
    <location>
        <begin position="185"/>
        <end position="291"/>
    </location>
</feature>
<proteinExistence type="inferred from homology"/>
<evidence type="ECO:0000256" key="4">
    <source>
        <dbReference type="ARBA" id="ARBA00022705"/>
    </source>
</evidence>
<dbReference type="Proteomes" id="UP000287502">
    <property type="component" value="Chromosome"/>
</dbReference>
<keyword evidence="3" id="KW-0548">Nucleotidyltransferase</keyword>
<dbReference type="NCBIfam" id="TIGR01128">
    <property type="entry name" value="holA"/>
    <property type="match status" value="1"/>
</dbReference>
<dbReference type="GO" id="GO:0003887">
    <property type="term" value="F:DNA-directed DNA polymerase activity"/>
    <property type="evidence" value="ECO:0007669"/>
    <property type="project" value="UniProtKB-KW"/>
</dbReference>
<evidence type="ECO:0000256" key="6">
    <source>
        <dbReference type="ARBA" id="ARBA00034754"/>
    </source>
</evidence>
<comment type="catalytic activity">
    <reaction evidence="7">
        <text>DNA(n) + a 2'-deoxyribonucleoside 5'-triphosphate = DNA(n+1) + diphosphate</text>
        <dbReference type="Rhea" id="RHEA:22508"/>
        <dbReference type="Rhea" id="RHEA-COMP:17339"/>
        <dbReference type="Rhea" id="RHEA-COMP:17340"/>
        <dbReference type="ChEBI" id="CHEBI:33019"/>
        <dbReference type="ChEBI" id="CHEBI:61560"/>
        <dbReference type="ChEBI" id="CHEBI:173112"/>
        <dbReference type="EC" id="2.7.7.7"/>
    </reaction>
</comment>
<evidence type="ECO:0000259" key="8">
    <source>
        <dbReference type="Pfam" id="PF21694"/>
    </source>
</evidence>
<accession>A0A3R5UXR3</accession>
<dbReference type="Pfam" id="PF21694">
    <property type="entry name" value="DNA_pol3_delta_C"/>
    <property type="match status" value="1"/>
</dbReference>
<organism evidence="9 10">
    <name type="scientific">Geovibrio thiophilus</name>
    <dbReference type="NCBI Taxonomy" id="139438"/>
    <lineage>
        <taxon>Bacteria</taxon>
        <taxon>Pseudomonadati</taxon>
        <taxon>Deferribacterota</taxon>
        <taxon>Deferribacteres</taxon>
        <taxon>Deferribacterales</taxon>
        <taxon>Geovibrionaceae</taxon>
        <taxon>Geovibrio</taxon>
    </lineage>
</organism>
<dbReference type="SUPFAM" id="SSF48019">
    <property type="entry name" value="post-AAA+ oligomerization domain-like"/>
    <property type="match status" value="1"/>
</dbReference>
<dbReference type="OrthoDB" id="9794522at2"/>
<name>A0A3R5UXR3_9BACT</name>
<evidence type="ECO:0000256" key="3">
    <source>
        <dbReference type="ARBA" id="ARBA00022695"/>
    </source>
</evidence>
<keyword evidence="4" id="KW-0235">DNA replication</keyword>
<gene>
    <name evidence="9" type="ORF">EP073_06860</name>
</gene>
<protein>
    <recommendedName>
        <fullName evidence="1">DNA-directed DNA polymerase</fullName>
        <ecNumber evidence="1">2.7.7.7</ecNumber>
    </recommendedName>
</protein>
<evidence type="ECO:0000256" key="2">
    <source>
        <dbReference type="ARBA" id="ARBA00022679"/>
    </source>
</evidence>
<evidence type="ECO:0000313" key="9">
    <source>
        <dbReference type="EMBL" id="QAR33128.1"/>
    </source>
</evidence>
<dbReference type="EC" id="2.7.7.7" evidence="1"/>
<keyword evidence="5" id="KW-0239">DNA-directed DNA polymerase</keyword>
<dbReference type="Gene3D" id="1.20.272.10">
    <property type="match status" value="1"/>
</dbReference>
<sequence length="295" mass="33051">MPSDHDSKLIVLGSAGFIDEETEKVRASMDDPEDTVWFGDEINLSDFFSFVSSPSLFNPVKLAVVHNADKIKELEAFMNQAHRCPEAVIVLTAAADAEKKLGAFQGFRTIIEKKKTRRDSVMEVKAAFEKHSLPCNQGCADEIYDIFGGDIKQIRSEVDKLSLYYAHKKPASSDDILKLITAEKQENIFAFIDSFAGRDRKACVRILNSLIKGGEAVTIIFVLLARRMKQVYLQKKVPSALQERMFILNKIKSDASKWKPSELAVLAGQFAELDYKIKTGQIRDTDAVYTLIGCM</sequence>
<keyword evidence="2" id="KW-0808">Transferase</keyword>
<dbReference type="PANTHER" id="PTHR34388">
    <property type="entry name" value="DNA POLYMERASE III SUBUNIT DELTA"/>
    <property type="match status" value="1"/>
</dbReference>
<dbReference type="InterPro" id="IPR008921">
    <property type="entry name" value="DNA_pol3_clamp-load_cplx_C"/>
</dbReference>
<evidence type="ECO:0000256" key="7">
    <source>
        <dbReference type="ARBA" id="ARBA00049244"/>
    </source>
</evidence>
<dbReference type="GO" id="GO:0009360">
    <property type="term" value="C:DNA polymerase III complex"/>
    <property type="evidence" value="ECO:0007669"/>
    <property type="project" value="TreeGrafter"/>
</dbReference>
<evidence type="ECO:0000313" key="10">
    <source>
        <dbReference type="Proteomes" id="UP000287502"/>
    </source>
</evidence>
<dbReference type="RefSeq" id="WP_128466414.1">
    <property type="nucleotide sequence ID" value="NZ_CP035108.1"/>
</dbReference>
<reference evidence="9 10" key="1">
    <citation type="submission" date="2019-01" db="EMBL/GenBank/DDBJ databases">
        <title>Geovibrio thiophilus DSM 11263, complete genome.</title>
        <authorList>
            <person name="Spring S."/>
            <person name="Bunk B."/>
            <person name="Sproer C."/>
        </authorList>
    </citation>
    <scope>NUCLEOTIDE SEQUENCE [LARGE SCALE GENOMIC DNA]</scope>
    <source>
        <strain evidence="9 10">DSM 11263</strain>
    </source>
</reference>
<keyword evidence="10" id="KW-1185">Reference proteome</keyword>
<evidence type="ECO:0000256" key="1">
    <source>
        <dbReference type="ARBA" id="ARBA00012417"/>
    </source>
</evidence>
<dbReference type="GO" id="GO:0006261">
    <property type="term" value="P:DNA-templated DNA replication"/>
    <property type="evidence" value="ECO:0007669"/>
    <property type="project" value="TreeGrafter"/>
</dbReference>